<dbReference type="Pfam" id="PF00150">
    <property type="entry name" value="Cellulase"/>
    <property type="match status" value="1"/>
</dbReference>
<evidence type="ECO:0000256" key="2">
    <source>
        <dbReference type="ARBA" id="ARBA00022801"/>
    </source>
</evidence>
<organism evidence="7 8">
    <name type="scientific">Podospora comata</name>
    <dbReference type="NCBI Taxonomy" id="48703"/>
    <lineage>
        <taxon>Eukaryota</taxon>
        <taxon>Fungi</taxon>
        <taxon>Dikarya</taxon>
        <taxon>Ascomycota</taxon>
        <taxon>Pezizomycotina</taxon>
        <taxon>Sordariomycetes</taxon>
        <taxon>Sordariomycetidae</taxon>
        <taxon>Sordariales</taxon>
        <taxon>Podosporaceae</taxon>
        <taxon>Podospora</taxon>
    </lineage>
</organism>
<reference evidence="7" key="1">
    <citation type="submission" date="2018-02" db="EMBL/GenBank/DDBJ databases">
        <authorList>
            <person name="Silar P."/>
        </authorList>
    </citation>
    <scope>NUCLEOTIDE SEQUENCE [LARGE SCALE GENOMIC DNA]</scope>
    <source>
        <strain evidence="7">T</strain>
    </source>
</reference>
<proteinExistence type="inferred from homology"/>
<evidence type="ECO:0000313" key="8">
    <source>
        <dbReference type="Proteomes" id="UP000280685"/>
    </source>
</evidence>
<accession>A0ABY6SDS6</accession>
<dbReference type="EMBL" id="LR026968">
    <property type="protein sequence ID" value="VBB80977.1"/>
    <property type="molecule type" value="Genomic_DNA"/>
</dbReference>
<keyword evidence="5" id="KW-0732">Signal</keyword>
<comment type="similarity">
    <text evidence="1 4">Belongs to the glycosyl hydrolase 5 (cellulase A) family.</text>
</comment>
<dbReference type="InterPro" id="IPR017853">
    <property type="entry name" value="GH"/>
</dbReference>
<feature type="chain" id="PRO_5046840708" evidence="5">
    <location>
        <begin position="17"/>
        <end position="493"/>
    </location>
</feature>
<dbReference type="Gene3D" id="3.20.20.80">
    <property type="entry name" value="Glycosidases"/>
    <property type="match status" value="1"/>
</dbReference>
<feature type="domain" description="Glycoside hydrolase family 5" evidence="6">
    <location>
        <begin position="76"/>
        <end position="368"/>
    </location>
</feature>
<keyword evidence="2 4" id="KW-0378">Hydrolase</keyword>
<sequence>MKIVSMFLALASLTQAAPSHQNQYQNDLSNRQAGSWPFGPFVTSAGKIRDTIGKNIVYAGTNWPGHGEVMIPEGLQYQSIEYIVTKIKSIGMNAIRLTFAIEMIDQIYANNGQDITIQRAFTQALGQANGTRILNQVLAKNPQFTASTTRLQVFDAVAAELARQQIYVHLDNHISKGMWCCSGTDGNTWWGDTYFNTGRNWAGLVSIGLRNEPREPTNNNALRSSSYNWQSLYNFHKQGASAISKANPALLIFLSGINYDTTVAPFFDGSTLSPGNTRFSLSDFPGYANKLVLEVHNYETGINSCSSLQYNLFNKGFKSMTSEAKIQFPVLLTEFGFAMDANTWRGTYATCLASYLPSQKAGWTIWVLAGSYYVREGIQDYDEGWGLLTRDWREWRSQGYVDGLFRGMVRNSLAGMPKMRPRVRTTTAIQNVYHSLYWFAADPPPLGEGPWFGFVEDFFENDEAVSPVREVLYICAGVRSEGCRRWQFWCLSL</sequence>
<evidence type="ECO:0000256" key="4">
    <source>
        <dbReference type="RuleBase" id="RU361153"/>
    </source>
</evidence>
<evidence type="ECO:0000256" key="3">
    <source>
        <dbReference type="ARBA" id="ARBA00023295"/>
    </source>
</evidence>
<dbReference type="SUPFAM" id="SSF51445">
    <property type="entry name" value="(Trans)glycosidases"/>
    <property type="match status" value="1"/>
</dbReference>
<dbReference type="PANTHER" id="PTHR31263:SF0">
    <property type="entry name" value="CELLULASE FAMILY PROTEIN (AFU_ORTHOLOGUE AFUA_5G14560)"/>
    <property type="match status" value="1"/>
</dbReference>
<evidence type="ECO:0000256" key="5">
    <source>
        <dbReference type="SAM" id="SignalP"/>
    </source>
</evidence>
<evidence type="ECO:0000259" key="6">
    <source>
        <dbReference type="Pfam" id="PF00150"/>
    </source>
</evidence>
<dbReference type="Proteomes" id="UP000280685">
    <property type="component" value="Chromosome 5"/>
</dbReference>
<gene>
    <name evidence="7" type="ORF">PODCO_001530</name>
</gene>
<keyword evidence="3 4" id="KW-0326">Glycosidase</keyword>
<protein>
    <submittedName>
        <fullName evidence="7">Glycoside Hydrolase Family 5</fullName>
    </submittedName>
</protein>
<keyword evidence="8" id="KW-1185">Reference proteome</keyword>
<evidence type="ECO:0000256" key="1">
    <source>
        <dbReference type="ARBA" id="ARBA00005641"/>
    </source>
</evidence>
<dbReference type="PANTHER" id="PTHR31263">
    <property type="entry name" value="CELLULASE FAMILY PROTEIN (AFU_ORTHOLOGUE AFUA_5G14560)"/>
    <property type="match status" value="1"/>
</dbReference>
<dbReference type="GO" id="GO:0016787">
    <property type="term" value="F:hydrolase activity"/>
    <property type="evidence" value="ECO:0007669"/>
    <property type="project" value="UniProtKB-KW"/>
</dbReference>
<evidence type="ECO:0000313" key="7">
    <source>
        <dbReference type="EMBL" id="VBB80977.1"/>
    </source>
</evidence>
<dbReference type="InterPro" id="IPR001547">
    <property type="entry name" value="Glyco_hydro_5"/>
</dbReference>
<feature type="signal peptide" evidence="5">
    <location>
        <begin position="1"/>
        <end position="16"/>
    </location>
</feature>
<name>A0ABY6SDS6_PODCO</name>